<dbReference type="EMBL" id="FOCT01000003">
    <property type="protein sequence ID" value="SEN30092.1"/>
    <property type="molecule type" value="Genomic_DNA"/>
</dbReference>
<sequence>MAALQSGSTYERMTILDEIPSTSSIRNSAALLLKSDNAAMQVMALNMLVTEHGFGLAARFAGDLARAAYTFAREVYAKQGQDGQLALFTVSAIASSGVHAYNLLGHYAETVEFAEEVVPELEALDDKANLPDVYAHQIEALLGLHRVDEACRLLEKAEARTEHSVHLQRLKNALNEIIQSATLLPPESAPATTMELEAFLGLDKLLREGEKVLTKSGEEMNEWKAHATLRGVGQIFLDHIHGPDPVRLKKAIQELLPLEVWARINGHTDVYNEALWELYLCHSRLCAWSAAADALQNLRLSVEKRRAGIRNPLERAGAGTKYPHLYPALCQMLQKAGRIHELLGAIEAAKGRAVADVMAQRADQVIDEAEFAEPAGRMSELMRQNNAHYLSFLVDEDMTLAVLVGKDAQLYPSGPIPLGKEQIRDTTPYVDPRSWGLPHPSDLTGPDVEDTSKVLAPLVSWLEPLFESGVIEDEDHLCYSPDAHLHQLPLAYVQFMGKPLVEKLSISRTHGARALSLILDKQPSRPASFVSVEVPGLQDLSEQAMLHSLHAAGVWLAEHLPGTIYRGERGTLQGVCRAQLAGRVVHFATHGTFPREGDPGPQNPFDHSGLALAGADGLPDVTQIARGRADEKLLTPARMLEARLDFSDSHVTLQACVVGLAREGIGGDALGLDWAIFQQGASSLLAAHWDVSAALSAQFFLQFYRAWLQQGKPRAAAWRETIAEMRNEGGALAEPYAWAAFSLSGDWR</sequence>
<evidence type="ECO:0000259" key="1">
    <source>
        <dbReference type="Pfam" id="PF12770"/>
    </source>
</evidence>
<feature type="domain" description="CHAT" evidence="1">
    <location>
        <begin position="467"/>
        <end position="746"/>
    </location>
</feature>
<reference evidence="2 3" key="1">
    <citation type="submission" date="2016-10" db="EMBL/GenBank/DDBJ databases">
        <authorList>
            <person name="de Groot N.N."/>
        </authorList>
    </citation>
    <scope>NUCLEOTIDE SEQUENCE [LARGE SCALE GENOMIC DNA]</scope>
    <source>
        <strain evidence="2 3">Nl18</strain>
    </source>
</reference>
<dbReference type="AlphaFoldDB" id="A0A1H8FEJ3"/>
<name>A0A1H8FEJ3_9PROT</name>
<dbReference type="Proteomes" id="UP000183898">
    <property type="component" value="Unassembled WGS sequence"/>
</dbReference>
<evidence type="ECO:0000313" key="2">
    <source>
        <dbReference type="EMBL" id="SEN30092.1"/>
    </source>
</evidence>
<accession>A0A1H8FEJ3</accession>
<organism evidence="2 3">
    <name type="scientific">Nitrosospira multiformis</name>
    <dbReference type="NCBI Taxonomy" id="1231"/>
    <lineage>
        <taxon>Bacteria</taxon>
        <taxon>Pseudomonadati</taxon>
        <taxon>Pseudomonadota</taxon>
        <taxon>Betaproteobacteria</taxon>
        <taxon>Nitrosomonadales</taxon>
        <taxon>Nitrosomonadaceae</taxon>
        <taxon>Nitrosospira</taxon>
    </lineage>
</organism>
<protein>
    <submittedName>
        <fullName evidence="2">CHAT domain-containing protein</fullName>
    </submittedName>
</protein>
<dbReference type="InterPro" id="IPR024983">
    <property type="entry name" value="CHAT_dom"/>
</dbReference>
<gene>
    <name evidence="2" type="ORF">SAMN05216404_103306</name>
</gene>
<evidence type="ECO:0000313" key="3">
    <source>
        <dbReference type="Proteomes" id="UP000183898"/>
    </source>
</evidence>
<proteinExistence type="predicted"/>
<dbReference type="Pfam" id="PF12770">
    <property type="entry name" value="CHAT"/>
    <property type="match status" value="1"/>
</dbReference>